<keyword evidence="1" id="KW-0479">Metal-binding</keyword>
<feature type="domain" description="EF-hand" evidence="7">
    <location>
        <begin position="117"/>
        <end position="152"/>
    </location>
</feature>
<keyword evidence="5" id="KW-0505">Motor protein</keyword>
<dbReference type="InterPro" id="IPR050403">
    <property type="entry name" value="Myosin_RLC"/>
</dbReference>
<dbReference type="Pfam" id="PF13499">
    <property type="entry name" value="EF-hand_7"/>
    <property type="match status" value="1"/>
</dbReference>
<evidence type="ECO:0000256" key="6">
    <source>
        <dbReference type="ARBA" id="ARBA00023179"/>
    </source>
</evidence>
<keyword evidence="4" id="KW-0518">Myosin</keyword>
<protein>
    <recommendedName>
        <fullName evidence="7">EF-hand domain-containing protein</fullName>
    </recommendedName>
</protein>
<dbReference type="OrthoDB" id="429467at2759"/>
<dbReference type="PROSITE" id="PS00018">
    <property type="entry name" value="EF_HAND_1"/>
    <property type="match status" value="1"/>
</dbReference>
<comment type="caution">
    <text evidence="8">The sequence shown here is derived from an EMBL/GenBank/DDBJ whole genome shotgun (WGS) entry which is preliminary data.</text>
</comment>
<sequence>MPESDWPVGSQSTIRLVSSFPYPFHTYKMAEEKKSKAGSNVFAMFPQAQIQEFKEAFTLLDANRDGFIDVSDLQCMYANLGLEPKKADIEAMIKECPGQLNFTAFLTLFGEKMHGTDPEGSIKSAFEMFDDDRKGILEEDYIKDLLTNMGDNFTKDEIKSVWKEAPIHDKQFDYVRFTKMVKGSDQQE</sequence>
<dbReference type="AlphaFoldDB" id="A0A8S4NRE0"/>
<dbReference type="PANTHER" id="PTHR23049">
    <property type="entry name" value="MYOSIN REGULATORY LIGHT CHAIN 2"/>
    <property type="match status" value="1"/>
</dbReference>
<dbReference type="InterPro" id="IPR018247">
    <property type="entry name" value="EF_Hand_1_Ca_BS"/>
</dbReference>
<dbReference type="SUPFAM" id="SSF47473">
    <property type="entry name" value="EF-hand"/>
    <property type="match status" value="1"/>
</dbReference>
<keyword evidence="9" id="KW-1185">Reference proteome</keyword>
<evidence type="ECO:0000256" key="5">
    <source>
        <dbReference type="ARBA" id="ARBA00023175"/>
    </source>
</evidence>
<feature type="domain" description="EF-hand" evidence="7">
    <location>
        <begin position="48"/>
        <end position="83"/>
    </location>
</feature>
<name>A0A8S4NRE0_OWEFU</name>
<dbReference type="EMBL" id="CAIIXF020000005">
    <property type="protein sequence ID" value="CAH1783468.1"/>
    <property type="molecule type" value="Genomic_DNA"/>
</dbReference>
<proteinExistence type="predicted"/>
<dbReference type="PROSITE" id="PS50222">
    <property type="entry name" value="EF_HAND_2"/>
    <property type="match status" value="2"/>
</dbReference>
<evidence type="ECO:0000259" key="7">
    <source>
        <dbReference type="PROSITE" id="PS50222"/>
    </source>
</evidence>
<evidence type="ECO:0000313" key="8">
    <source>
        <dbReference type="EMBL" id="CAH1783468.1"/>
    </source>
</evidence>
<keyword evidence="6" id="KW-0514">Muscle protein</keyword>
<dbReference type="GO" id="GO:0005509">
    <property type="term" value="F:calcium ion binding"/>
    <property type="evidence" value="ECO:0007669"/>
    <property type="project" value="InterPro"/>
</dbReference>
<keyword evidence="3" id="KW-0106">Calcium</keyword>
<keyword evidence="2" id="KW-0677">Repeat</keyword>
<dbReference type="FunFam" id="1.10.238.10:FF:000007">
    <property type="entry name" value="Putative myosin regulatory light chain sqh"/>
    <property type="match status" value="1"/>
</dbReference>
<gene>
    <name evidence="8" type="ORF">OFUS_LOCUS9808</name>
</gene>
<dbReference type="InterPro" id="IPR002048">
    <property type="entry name" value="EF_hand_dom"/>
</dbReference>
<evidence type="ECO:0000256" key="3">
    <source>
        <dbReference type="ARBA" id="ARBA00022837"/>
    </source>
</evidence>
<evidence type="ECO:0000313" key="9">
    <source>
        <dbReference type="Proteomes" id="UP000749559"/>
    </source>
</evidence>
<reference evidence="8" key="1">
    <citation type="submission" date="2022-03" db="EMBL/GenBank/DDBJ databases">
        <authorList>
            <person name="Martin C."/>
        </authorList>
    </citation>
    <scope>NUCLEOTIDE SEQUENCE</scope>
</reference>
<dbReference type="Proteomes" id="UP000749559">
    <property type="component" value="Unassembled WGS sequence"/>
</dbReference>
<dbReference type="CDD" id="cd00051">
    <property type="entry name" value="EFh"/>
    <property type="match status" value="1"/>
</dbReference>
<accession>A0A8S4NRE0</accession>
<evidence type="ECO:0000256" key="2">
    <source>
        <dbReference type="ARBA" id="ARBA00022737"/>
    </source>
</evidence>
<dbReference type="SMART" id="SM00054">
    <property type="entry name" value="EFh"/>
    <property type="match status" value="2"/>
</dbReference>
<evidence type="ECO:0000256" key="4">
    <source>
        <dbReference type="ARBA" id="ARBA00023123"/>
    </source>
</evidence>
<organism evidence="8 9">
    <name type="scientific">Owenia fusiformis</name>
    <name type="common">Polychaete worm</name>
    <dbReference type="NCBI Taxonomy" id="6347"/>
    <lineage>
        <taxon>Eukaryota</taxon>
        <taxon>Metazoa</taxon>
        <taxon>Spiralia</taxon>
        <taxon>Lophotrochozoa</taxon>
        <taxon>Annelida</taxon>
        <taxon>Polychaeta</taxon>
        <taxon>Sedentaria</taxon>
        <taxon>Canalipalpata</taxon>
        <taxon>Sabellida</taxon>
        <taxon>Oweniida</taxon>
        <taxon>Oweniidae</taxon>
        <taxon>Owenia</taxon>
    </lineage>
</organism>
<dbReference type="GO" id="GO:0016459">
    <property type="term" value="C:myosin complex"/>
    <property type="evidence" value="ECO:0007669"/>
    <property type="project" value="UniProtKB-KW"/>
</dbReference>
<dbReference type="Gene3D" id="1.10.238.10">
    <property type="entry name" value="EF-hand"/>
    <property type="match status" value="2"/>
</dbReference>
<evidence type="ECO:0000256" key="1">
    <source>
        <dbReference type="ARBA" id="ARBA00022723"/>
    </source>
</evidence>
<dbReference type="InterPro" id="IPR011992">
    <property type="entry name" value="EF-hand-dom_pair"/>
</dbReference>